<dbReference type="Gene3D" id="3.10.450.50">
    <property type="match status" value="1"/>
</dbReference>
<sequence>MVNNSVLAACQQGIEAWQSAFNQQDAKGCADQYISTSTMHARPFGVFEGKSAIEAFWQDIMDQGFKEVSYTNVYWEPAGQNGYILTAEWQMNKAFGVIHKEHWVVESDGKARLASDDFEVLGER</sequence>
<gene>
    <name evidence="1" type="ORF">DYL72_20775</name>
    <name evidence="2" type="ORF">PL14_14000</name>
</gene>
<evidence type="ECO:0000313" key="1">
    <source>
        <dbReference type="EMBL" id="AZS27308.1"/>
    </source>
</evidence>
<dbReference type="Proteomes" id="UP000256923">
    <property type="component" value="Chromosome 2"/>
</dbReference>
<dbReference type="RefSeq" id="WP_019281858.1">
    <property type="nucleotide sequence ID" value="NZ_CP022102.1"/>
</dbReference>
<name>A0A191W8F6_VIBAN</name>
<dbReference type="EMBL" id="JAHGUI010000060">
    <property type="protein sequence ID" value="MBT2919790.1"/>
    <property type="molecule type" value="Genomic_DNA"/>
</dbReference>
<dbReference type="Proteomes" id="UP000078309">
    <property type="component" value="Unassembled WGS sequence"/>
</dbReference>
<protein>
    <submittedName>
        <fullName evidence="1">Isochorismatase</fullName>
    </submittedName>
</protein>
<reference evidence="2 3" key="1">
    <citation type="journal article" date="2017" name="J. Fish Dis.">
        <title>Comparative assessment of Vibrio virulence in marine fish larvae.</title>
        <authorList>
            <person name="Ronneseth A."/>
            <person name="Castillo D."/>
            <person name="D'Alvise P."/>
            <person name="Tonnesen O."/>
            <person name="Haugland G."/>
            <person name="Grotkjaer T."/>
            <person name="Engell-Sorensen K."/>
            <person name="Norremark L."/>
            <person name="Bergh O."/>
            <person name="Wergeland H.I."/>
            <person name="Gram L."/>
        </authorList>
    </citation>
    <scope>NUCLEOTIDE SEQUENCE [LARGE SCALE GENOMIC DNA]</scope>
    <source>
        <strain evidence="2 3">90-11-286</strain>
    </source>
</reference>
<dbReference type="OrthoDB" id="1157330at2"/>
<accession>A0A191W8F6</accession>
<evidence type="ECO:0000313" key="2">
    <source>
        <dbReference type="EMBL" id="MBT2919790.1"/>
    </source>
</evidence>
<dbReference type="SUPFAM" id="SSF54427">
    <property type="entry name" value="NTF2-like"/>
    <property type="match status" value="1"/>
</dbReference>
<evidence type="ECO:0000313" key="4">
    <source>
        <dbReference type="Proteomes" id="UP000256923"/>
    </source>
</evidence>
<proteinExistence type="predicted"/>
<dbReference type="EMBL" id="CP034673">
    <property type="protein sequence ID" value="AZS27308.1"/>
    <property type="molecule type" value="Genomic_DNA"/>
</dbReference>
<evidence type="ECO:0000313" key="3">
    <source>
        <dbReference type="Proteomes" id="UP000078309"/>
    </source>
</evidence>
<organism evidence="1 4">
    <name type="scientific">Vibrio anguillarum</name>
    <name type="common">Listonella anguillarum</name>
    <dbReference type="NCBI Taxonomy" id="55601"/>
    <lineage>
        <taxon>Bacteria</taxon>
        <taxon>Pseudomonadati</taxon>
        <taxon>Pseudomonadota</taxon>
        <taxon>Gammaproteobacteria</taxon>
        <taxon>Vibrionales</taxon>
        <taxon>Vibrionaceae</taxon>
        <taxon>Vibrio</taxon>
    </lineage>
</organism>
<dbReference type="InterPro" id="IPR032710">
    <property type="entry name" value="NTF2-like_dom_sf"/>
</dbReference>
<reference evidence="1 4" key="2">
    <citation type="submission" date="2018-12" db="EMBL/GenBank/DDBJ databases">
        <title>Characterization and Draft Genome of Vibrio anguillarum J360 Marine Pathogen Isolated from an Outbreak in Lumpfish (Cyclopterus lumpus).</title>
        <authorList>
            <person name="Vasquez J.I."/>
            <person name="Cao T."/>
            <person name="Chakraborty S."/>
            <person name="Gnanagobal H."/>
            <person name="Wescot J."/>
            <person name="Boyce D."/>
            <person name="Santander J."/>
        </authorList>
    </citation>
    <scope>NUCLEOTIDE SEQUENCE [LARGE SCALE GENOMIC DNA]</scope>
    <source>
        <strain evidence="1 4">J360</strain>
    </source>
</reference>
<reference evidence="2" key="3">
    <citation type="submission" date="2021-05" db="EMBL/GenBank/DDBJ databases">
        <authorList>
            <person name="Kalatzis P.G."/>
            <person name="Castillo D."/>
            <person name="D'Alvise P."/>
            <person name="Middelboe M."/>
            <person name="Gram L."/>
        </authorList>
    </citation>
    <scope>NUCLEOTIDE SEQUENCE</scope>
    <source>
        <strain evidence="2">90-11-286</strain>
    </source>
</reference>
<dbReference type="AlphaFoldDB" id="A0A191W8F6"/>